<dbReference type="SUPFAM" id="SSF52540">
    <property type="entry name" value="P-loop containing nucleoside triphosphate hydrolases"/>
    <property type="match status" value="1"/>
</dbReference>
<evidence type="ECO:0000313" key="13">
    <source>
        <dbReference type="Proteomes" id="UP000092544"/>
    </source>
</evidence>
<protein>
    <submittedName>
        <fullName evidence="12">Sulfate/thiosulfate import ATP-binding protein CysA</fullName>
        <ecNumber evidence="12">3.6.3.25</ecNumber>
    </submittedName>
</protein>
<dbReference type="InterPro" id="IPR017871">
    <property type="entry name" value="ABC_transporter-like_CS"/>
</dbReference>
<evidence type="ECO:0000259" key="11">
    <source>
        <dbReference type="PROSITE" id="PS51866"/>
    </source>
</evidence>
<dbReference type="EC" id="3.6.3.25" evidence="12"/>
<feature type="domain" description="ABC transporter" evidence="10">
    <location>
        <begin position="1"/>
        <end position="237"/>
    </location>
</feature>
<evidence type="ECO:0000256" key="9">
    <source>
        <dbReference type="PROSITE-ProRule" id="PRU01213"/>
    </source>
</evidence>
<evidence type="ECO:0000256" key="5">
    <source>
        <dbReference type="ARBA" id="ARBA00022741"/>
    </source>
</evidence>
<keyword evidence="5" id="KW-0547">Nucleotide-binding</keyword>
<dbReference type="InterPro" id="IPR005116">
    <property type="entry name" value="Transp-assoc_OB_typ1"/>
</dbReference>
<dbReference type="InterPro" id="IPR050334">
    <property type="entry name" value="Molybdenum_import_ModC"/>
</dbReference>
<dbReference type="EMBL" id="FLOB01000002">
    <property type="protein sequence ID" value="SBS28526.1"/>
    <property type="molecule type" value="Genomic_DNA"/>
</dbReference>
<evidence type="ECO:0000256" key="1">
    <source>
        <dbReference type="ARBA" id="ARBA00022448"/>
    </source>
</evidence>
<accession>A0A1A8TAJ2</accession>
<dbReference type="InterPro" id="IPR008995">
    <property type="entry name" value="Mo/tungstate-bd_C_term_dom"/>
</dbReference>
<name>A0A1A8TAJ2_9GAMM</name>
<keyword evidence="1" id="KW-0813">Transport</keyword>
<dbReference type="PROSITE" id="PS51866">
    <property type="entry name" value="MOP"/>
    <property type="match status" value="1"/>
</dbReference>
<feature type="domain" description="Mop" evidence="11">
    <location>
        <begin position="296"/>
        <end position="362"/>
    </location>
</feature>
<dbReference type="Gene3D" id="3.40.50.300">
    <property type="entry name" value="P-loop containing nucleotide triphosphate hydrolases"/>
    <property type="match status" value="1"/>
</dbReference>
<dbReference type="NCBIfam" id="TIGR02142">
    <property type="entry name" value="modC_ABC"/>
    <property type="match status" value="1"/>
</dbReference>
<dbReference type="RefSeq" id="WP_175365270.1">
    <property type="nucleotide sequence ID" value="NZ_FLOB01000002.1"/>
</dbReference>
<dbReference type="PANTHER" id="PTHR43514">
    <property type="entry name" value="ABC TRANSPORTER I FAMILY MEMBER 10"/>
    <property type="match status" value="1"/>
</dbReference>
<dbReference type="InterPro" id="IPR004606">
    <property type="entry name" value="Mop_domain"/>
</dbReference>
<dbReference type="InterPro" id="IPR027417">
    <property type="entry name" value="P-loop_NTPase"/>
</dbReference>
<dbReference type="InterPro" id="IPR011868">
    <property type="entry name" value="ModC_ABC_ATP-bd"/>
</dbReference>
<dbReference type="Pfam" id="PF03459">
    <property type="entry name" value="TOBE"/>
    <property type="match status" value="1"/>
</dbReference>
<keyword evidence="8" id="KW-0472">Membrane</keyword>
<dbReference type="PROSITE" id="PS00211">
    <property type="entry name" value="ABC_TRANSPORTER_1"/>
    <property type="match status" value="1"/>
</dbReference>
<evidence type="ECO:0000256" key="2">
    <source>
        <dbReference type="ARBA" id="ARBA00022475"/>
    </source>
</evidence>
<evidence type="ECO:0000256" key="7">
    <source>
        <dbReference type="ARBA" id="ARBA00022967"/>
    </source>
</evidence>
<keyword evidence="4" id="KW-0997">Cell inner membrane</keyword>
<dbReference type="GO" id="GO:0005524">
    <property type="term" value="F:ATP binding"/>
    <property type="evidence" value="ECO:0007669"/>
    <property type="project" value="UniProtKB-KW"/>
</dbReference>
<dbReference type="GO" id="GO:0016020">
    <property type="term" value="C:membrane"/>
    <property type="evidence" value="ECO:0007669"/>
    <property type="project" value="InterPro"/>
</dbReference>
<dbReference type="Gene3D" id="2.40.50.100">
    <property type="match status" value="1"/>
</dbReference>
<evidence type="ECO:0000256" key="8">
    <source>
        <dbReference type="ARBA" id="ARBA00023136"/>
    </source>
</evidence>
<keyword evidence="13" id="KW-1185">Reference proteome</keyword>
<keyword evidence="12" id="KW-0378">Hydrolase</keyword>
<evidence type="ECO:0000256" key="6">
    <source>
        <dbReference type="ARBA" id="ARBA00022840"/>
    </source>
</evidence>
<dbReference type="GO" id="GO:0015098">
    <property type="term" value="F:molybdate ion transmembrane transporter activity"/>
    <property type="evidence" value="ECO:0007669"/>
    <property type="project" value="InterPro"/>
</dbReference>
<keyword evidence="7" id="KW-1278">Translocase</keyword>
<dbReference type="InterPro" id="IPR003593">
    <property type="entry name" value="AAA+_ATPase"/>
</dbReference>
<keyword evidence="6 12" id="KW-0067">ATP-binding</keyword>
<dbReference type="PANTHER" id="PTHR43514:SF10">
    <property type="entry name" value="MOLYBDENUM IMPORT ATP-BINDING PROTEIN MODC 2"/>
    <property type="match status" value="1"/>
</dbReference>
<dbReference type="STRING" id="1792290.MSP8886_01210"/>
<evidence type="ECO:0000313" key="12">
    <source>
        <dbReference type="EMBL" id="SBS28526.1"/>
    </source>
</evidence>
<dbReference type="PROSITE" id="PS50893">
    <property type="entry name" value="ABC_TRANSPORTER_2"/>
    <property type="match status" value="1"/>
</dbReference>
<dbReference type="SMART" id="SM00382">
    <property type="entry name" value="AAA"/>
    <property type="match status" value="1"/>
</dbReference>
<evidence type="ECO:0000256" key="3">
    <source>
        <dbReference type="ARBA" id="ARBA00022505"/>
    </source>
</evidence>
<dbReference type="GO" id="GO:0016887">
    <property type="term" value="F:ATP hydrolysis activity"/>
    <property type="evidence" value="ECO:0007669"/>
    <property type="project" value="InterPro"/>
</dbReference>
<dbReference type="SUPFAM" id="SSF50331">
    <property type="entry name" value="MOP-like"/>
    <property type="match status" value="1"/>
</dbReference>
<dbReference type="GO" id="GO:0140359">
    <property type="term" value="F:ABC-type transporter activity"/>
    <property type="evidence" value="ECO:0007669"/>
    <property type="project" value="InterPro"/>
</dbReference>
<gene>
    <name evidence="12" type="primary">cysA</name>
    <name evidence="12" type="ORF">MSP8886_01210</name>
</gene>
<keyword evidence="2" id="KW-1003">Cell membrane</keyword>
<evidence type="ECO:0000259" key="10">
    <source>
        <dbReference type="PROSITE" id="PS50893"/>
    </source>
</evidence>
<organism evidence="12 13">
    <name type="scientific">Marinomonas spartinae</name>
    <dbReference type="NCBI Taxonomy" id="1792290"/>
    <lineage>
        <taxon>Bacteria</taxon>
        <taxon>Pseudomonadati</taxon>
        <taxon>Pseudomonadota</taxon>
        <taxon>Gammaproteobacteria</taxon>
        <taxon>Oceanospirillales</taxon>
        <taxon>Oceanospirillaceae</taxon>
        <taxon>Marinomonas</taxon>
    </lineage>
</organism>
<dbReference type="Pfam" id="PF00005">
    <property type="entry name" value="ABC_tran"/>
    <property type="match status" value="1"/>
</dbReference>
<dbReference type="InterPro" id="IPR003439">
    <property type="entry name" value="ABC_transporter-like_ATP-bd"/>
</dbReference>
<dbReference type="AlphaFoldDB" id="A0A1A8TAJ2"/>
<evidence type="ECO:0000256" key="4">
    <source>
        <dbReference type="ARBA" id="ARBA00022519"/>
    </source>
</evidence>
<keyword evidence="3 9" id="KW-0500">Molybdenum</keyword>
<proteinExistence type="predicted"/>
<sequence length="362" mass="40065">MDAINIRLSRSTQPASNFALEVDLTLPNQGVTAIFGRSGSGKTTLLRCLAGLEKNHQGQIAFNETIWQSEAGDFLPVHKRPIGYVFQEASLFPHLSARDNLAFAMKRASQENSIIAHQDVIDLLNIASLLEQFPHQLSGGERQRIAIARALLIQPKLLLMDEPLSALDEGLKKDILPYLEAVCSTMSIPILYVSHALDEVIRLAQYTVIMDQGRIVDQGETQYLLGKLSTSRYTYQNTRFMITGQVTEQNEQWGLSTLSFGQHSLMISRTHEVIGDTVKLQIQARDVSIALSANEDSSIINRLAVYIDDIATNNTDPNTVLVRMMADHTPILASITAYSAQKLNLVIGQQVIAQIKSVAVLR</sequence>
<reference evidence="12 13" key="1">
    <citation type="submission" date="2016-06" db="EMBL/GenBank/DDBJ databases">
        <authorList>
            <person name="Kjaerup R.B."/>
            <person name="Dalgaard T.S."/>
            <person name="Juul-Madsen H.R."/>
        </authorList>
    </citation>
    <scope>NUCLEOTIDE SEQUENCE [LARGE SCALE GENOMIC DNA]</scope>
    <source>
        <strain evidence="12 13">CECT 8886</strain>
    </source>
</reference>
<dbReference type="Proteomes" id="UP000092544">
    <property type="component" value="Unassembled WGS sequence"/>
</dbReference>